<dbReference type="EMBL" id="CAJOAX010001547">
    <property type="protein sequence ID" value="CAF3725485.1"/>
    <property type="molecule type" value="Genomic_DNA"/>
</dbReference>
<accession>A0A818WHA7</accession>
<sequence length="10" mass="1213">MIDGYKEMLN</sequence>
<evidence type="ECO:0000313" key="1">
    <source>
        <dbReference type="EMBL" id="CAF3725485.1"/>
    </source>
</evidence>
<evidence type="ECO:0000313" key="2">
    <source>
        <dbReference type="Proteomes" id="UP000663823"/>
    </source>
</evidence>
<proteinExistence type="predicted"/>
<feature type="non-terminal residue" evidence="1">
    <location>
        <position position="10"/>
    </location>
</feature>
<dbReference type="Proteomes" id="UP000663823">
    <property type="component" value="Unassembled WGS sequence"/>
</dbReference>
<organism evidence="1 2">
    <name type="scientific">Rotaria sordida</name>
    <dbReference type="NCBI Taxonomy" id="392033"/>
    <lineage>
        <taxon>Eukaryota</taxon>
        <taxon>Metazoa</taxon>
        <taxon>Spiralia</taxon>
        <taxon>Gnathifera</taxon>
        <taxon>Rotifera</taxon>
        <taxon>Eurotatoria</taxon>
        <taxon>Bdelloidea</taxon>
        <taxon>Philodinida</taxon>
        <taxon>Philodinidae</taxon>
        <taxon>Rotaria</taxon>
    </lineage>
</organism>
<comment type="caution">
    <text evidence="1">The sequence shown here is derived from an EMBL/GenBank/DDBJ whole genome shotgun (WGS) entry which is preliminary data.</text>
</comment>
<protein>
    <submittedName>
        <fullName evidence="1">Uncharacterized protein</fullName>
    </submittedName>
</protein>
<reference evidence="1" key="1">
    <citation type="submission" date="2021-02" db="EMBL/GenBank/DDBJ databases">
        <authorList>
            <person name="Nowell W R."/>
        </authorList>
    </citation>
    <scope>NUCLEOTIDE SEQUENCE</scope>
</reference>
<gene>
    <name evidence="1" type="ORF">OTI717_LOCUS14100</name>
</gene>
<name>A0A818WHA7_9BILA</name>